<sequence>MNILSVEHLTKVYGTGDTAVRALDDVSFTVEAGEFIAIIGSSGSGKSTLLHLMGGVDRPTSGTVRLQGQDIFARSDEELAVFRRREVGLVYQFYNLIPVLDVVENMTLPVQMDGRDINQKRLSMLLRALNLTGRERYLPNQLSGGQQQRVAIGRALMNAPAVVLADEPTGNLDSKNSGEIMQLLRDSNRQLKQTLIVITHDEDIALMADRVLSIEDGRLVRDERRREVRTVSVRGEAGRGGAAHYAAPGANGHGTAAPQEVR</sequence>
<reference evidence="6" key="2">
    <citation type="submission" date="2021-09" db="EMBL/GenBank/DDBJ databases">
        <authorList>
            <person name="Gilroy R."/>
        </authorList>
    </citation>
    <scope>NUCLEOTIDE SEQUENCE</scope>
    <source>
        <strain evidence="6">ChiHjej13B12-9602</strain>
    </source>
</reference>
<dbReference type="InterPro" id="IPR027417">
    <property type="entry name" value="P-loop_NTPase"/>
</dbReference>
<accession>A0A921ITS9</accession>
<dbReference type="CDD" id="cd03255">
    <property type="entry name" value="ABC_MJ0796_LolCDE_FtsE"/>
    <property type="match status" value="1"/>
</dbReference>
<dbReference type="GO" id="GO:0005524">
    <property type="term" value="F:ATP binding"/>
    <property type="evidence" value="ECO:0007669"/>
    <property type="project" value="UniProtKB-KW"/>
</dbReference>
<evidence type="ECO:0000256" key="3">
    <source>
        <dbReference type="ARBA" id="ARBA00022840"/>
    </source>
</evidence>
<organism evidence="6 7">
    <name type="scientific">Enorma phocaeensis</name>
    <dbReference type="NCBI Taxonomy" id="1871019"/>
    <lineage>
        <taxon>Bacteria</taxon>
        <taxon>Bacillati</taxon>
        <taxon>Actinomycetota</taxon>
        <taxon>Coriobacteriia</taxon>
        <taxon>Coriobacteriales</taxon>
        <taxon>Coriobacteriaceae</taxon>
        <taxon>Enorma</taxon>
    </lineage>
</organism>
<proteinExistence type="predicted"/>
<dbReference type="InterPro" id="IPR017911">
    <property type="entry name" value="MacB-like_ATP-bd"/>
</dbReference>
<name>A0A921ITS9_9ACTN</name>
<evidence type="ECO:0000256" key="4">
    <source>
        <dbReference type="SAM" id="MobiDB-lite"/>
    </source>
</evidence>
<protein>
    <submittedName>
        <fullName evidence="6">ABC transporter ATP-binding protein</fullName>
    </submittedName>
</protein>
<dbReference type="Gene3D" id="3.40.50.300">
    <property type="entry name" value="P-loop containing nucleotide triphosphate hydrolases"/>
    <property type="match status" value="1"/>
</dbReference>
<gene>
    <name evidence="6" type="ORF">K8V70_06100</name>
</gene>
<dbReference type="GO" id="GO:0098796">
    <property type="term" value="C:membrane protein complex"/>
    <property type="evidence" value="ECO:0007669"/>
    <property type="project" value="UniProtKB-ARBA"/>
</dbReference>
<dbReference type="InterPro" id="IPR017871">
    <property type="entry name" value="ABC_transporter-like_CS"/>
</dbReference>
<keyword evidence="3 6" id="KW-0067">ATP-binding</keyword>
<dbReference type="SMART" id="SM00382">
    <property type="entry name" value="AAA"/>
    <property type="match status" value="1"/>
</dbReference>
<evidence type="ECO:0000259" key="5">
    <source>
        <dbReference type="PROSITE" id="PS50893"/>
    </source>
</evidence>
<dbReference type="InterPro" id="IPR003593">
    <property type="entry name" value="AAA+_ATPase"/>
</dbReference>
<dbReference type="PANTHER" id="PTHR24220">
    <property type="entry name" value="IMPORT ATP-BINDING PROTEIN"/>
    <property type="match status" value="1"/>
</dbReference>
<feature type="region of interest" description="Disordered" evidence="4">
    <location>
        <begin position="238"/>
        <end position="262"/>
    </location>
</feature>
<dbReference type="GO" id="GO:0016887">
    <property type="term" value="F:ATP hydrolysis activity"/>
    <property type="evidence" value="ECO:0007669"/>
    <property type="project" value="InterPro"/>
</dbReference>
<dbReference type="RefSeq" id="WP_273190222.1">
    <property type="nucleotide sequence ID" value="NZ_DYUZ01000026.1"/>
</dbReference>
<dbReference type="Proteomes" id="UP000753256">
    <property type="component" value="Unassembled WGS sequence"/>
</dbReference>
<keyword evidence="2" id="KW-0547">Nucleotide-binding</keyword>
<evidence type="ECO:0000256" key="2">
    <source>
        <dbReference type="ARBA" id="ARBA00022741"/>
    </source>
</evidence>
<keyword evidence="1" id="KW-0813">Transport</keyword>
<dbReference type="InterPro" id="IPR015854">
    <property type="entry name" value="ABC_transpr_LolD-like"/>
</dbReference>
<dbReference type="FunFam" id="3.40.50.300:FF:000032">
    <property type="entry name" value="Export ABC transporter ATP-binding protein"/>
    <property type="match status" value="1"/>
</dbReference>
<dbReference type="PROSITE" id="PS00211">
    <property type="entry name" value="ABC_TRANSPORTER_1"/>
    <property type="match status" value="1"/>
</dbReference>
<dbReference type="AlphaFoldDB" id="A0A921ITS9"/>
<dbReference type="EMBL" id="DYUZ01000026">
    <property type="protein sequence ID" value="HJG37418.1"/>
    <property type="molecule type" value="Genomic_DNA"/>
</dbReference>
<comment type="caution">
    <text evidence="6">The sequence shown here is derived from an EMBL/GenBank/DDBJ whole genome shotgun (WGS) entry which is preliminary data.</text>
</comment>
<reference evidence="6" key="1">
    <citation type="journal article" date="2021" name="PeerJ">
        <title>Extensive microbial diversity within the chicken gut microbiome revealed by metagenomics and culture.</title>
        <authorList>
            <person name="Gilroy R."/>
            <person name="Ravi A."/>
            <person name="Getino M."/>
            <person name="Pursley I."/>
            <person name="Horton D.L."/>
            <person name="Alikhan N.F."/>
            <person name="Baker D."/>
            <person name="Gharbi K."/>
            <person name="Hall N."/>
            <person name="Watson M."/>
            <person name="Adriaenssens E.M."/>
            <person name="Foster-Nyarko E."/>
            <person name="Jarju S."/>
            <person name="Secka A."/>
            <person name="Antonio M."/>
            <person name="Oren A."/>
            <person name="Chaudhuri R.R."/>
            <person name="La Ragione R."/>
            <person name="Hildebrand F."/>
            <person name="Pallen M.J."/>
        </authorList>
    </citation>
    <scope>NUCLEOTIDE SEQUENCE</scope>
    <source>
        <strain evidence="6">ChiHjej13B12-9602</strain>
    </source>
</reference>
<dbReference type="SUPFAM" id="SSF52540">
    <property type="entry name" value="P-loop containing nucleoside triphosphate hydrolases"/>
    <property type="match status" value="1"/>
</dbReference>
<dbReference type="GO" id="GO:0005886">
    <property type="term" value="C:plasma membrane"/>
    <property type="evidence" value="ECO:0007669"/>
    <property type="project" value="TreeGrafter"/>
</dbReference>
<evidence type="ECO:0000313" key="7">
    <source>
        <dbReference type="Proteomes" id="UP000753256"/>
    </source>
</evidence>
<dbReference type="GO" id="GO:0022857">
    <property type="term" value="F:transmembrane transporter activity"/>
    <property type="evidence" value="ECO:0007669"/>
    <property type="project" value="TreeGrafter"/>
</dbReference>
<dbReference type="InterPro" id="IPR003439">
    <property type="entry name" value="ABC_transporter-like_ATP-bd"/>
</dbReference>
<feature type="domain" description="ABC transporter" evidence="5">
    <location>
        <begin position="4"/>
        <end position="241"/>
    </location>
</feature>
<evidence type="ECO:0000256" key="1">
    <source>
        <dbReference type="ARBA" id="ARBA00022448"/>
    </source>
</evidence>
<evidence type="ECO:0000313" key="6">
    <source>
        <dbReference type="EMBL" id="HJG37418.1"/>
    </source>
</evidence>
<dbReference type="PROSITE" id="PS50893">
    <property type="entry name" value="ABC_TRANSPORTER_2"/>
    <property type="match status" value="1"/>
</dbReference>
<dbReference type="Pfam" id="PF00005">
    <property type="entry name" value="ABC_tran"/>
    <property type="match status" value="1"/>
</dbReference>